<accession>A0ABQ9CDE6</accession>
<dbReference type="Proteomes" id="UP001141253">
    <property type="component" value="Chromosome 4"/>
</dbReference>
<evidence type="ECO:0000313" key="2">
    <source>
        <dbReference type="EMBL" id="KAJ6396462.1"/>
    </source>
</evidence>
<gene>
    <name evidence="2" type="ORF">OIU77_021487</name>
</gene>
<feature type="compositionally biased region" description="Polar residues" evidence="1">
    <location>
        <begin position="1"/>
        <end position="12"/>
    </location>
</feature>
<evidence type="ECO:0000256" key="1">
    <source>
        <dbReference type="SAM" id="MobiDB-lite"/>
    </source>
</evidence>
<comment type="caution">
    <text evidence="2">The sequence shown here is derived from an EMBL/GenBank/DDBJ whole genome shotgun (WGS) entry which is preliminary data.</text>
</comment>
<name>A0ABQ9CDE6_9ROSI</name>
<feature type="region of interest" description="Disordered" evidence="1">
    <location>
        <begin position="1"/>
        <end position="23"/>
    </location>
</feature>
<protein>
    <submittedName>
        <fullName evidence="2">Uncharacterized protein</fullName>
    </submittedName>
</protein>
<organism evidence="2 3">
    <name type="scientific">Salix suchowensis</name>
    <dbReference type="NCBI Taxonomy" id="1278906"/>
    <lineage>
        <taxon>Eukaryota</taxon>
        <taxon>Viridiplantae</taxon>
        <taxon>Streptophyta</taxon>
        <taxon>Embryophyta</taxon>
        <taxon>Tracheophyta</taxon>
        <taxon>Spermatophyta</taxon>
        <taxon>Magnoliopsida</taxon>
        <taxon>eudicotyledons</taxon>
        <taxon>Gunneridae</taxon>
        <taxon>Pentapetalae</taxon>
        <taxon>rosids</taxon>
        <taxon>fabids</taxon>
        <taxon>Malpighiales</taxon>
        <taxon>Salicaceae</taxon>
        <taxon>Saliceae</taxon>
        <taxon>Salix</taxon>
    </lineage>
</organism>
<dbReference type="EMBL" id="JAPFFI010000004">
    <property type="protein sequence ID" value="KAJ6396462.1"/>
    <property type="molecule type" value="Genomic_DNA"/>
</dbReference>
<evidence type="ECO:0000313" key="3">
    <source>
        <dbReference type="Proteomes" id="UP001141253"/>
    </source>
</evidence>
<proteinExistence type="predicted"/>
<keyword evidence="3" id="KW-1185">Reference proteome</keyword>
<reference evidence="2" key="1">
    <citation type="submission" date="2022-10" db="EMBL/GenBank/DDBJ databases">
        <authorList>
            <person name="Hyden B.L."/>
            <person name="Feng K."/>
            <person name="Yates T."/>
            <person name="Jawdy S."/>
            <person name="Smart L.B."/>
            <person name="Muchero W."/>
        </authorList>
    </citation>
    <scope>NUCLEOTIDE SEQUENCE</scope>
    <source>
        <tissue evidence="2">Shoot tip</tissue>
    </source>
</reference>
<sequence>MSVSQYNTTNPVTKPEEGSSVSNARHVVICKTTTAVGNEKGVSLVATPYDRWLSFQAVEVGTTVSPPDGLRLGLLEESWKSKARLQRLDGGSFANHQNE</sequence>
<reference evidence="2" key="2">
    <citation type="journal article" date="2023" name="Int. J. Mol. Sci.">
        <title>De Novo Assembly and Annotation of 11 Diverse Shrub Willow (Salix) Genomes Reveals Novel Gene Organization in Sex-Linked Regions.</title>
        <authorList>
            <person name="Hyden B."/>
            <person name="Feng K."/>
            <person name="Yates T.B."/>
            <person name="Jawdy S."/>
            <person name="Cereghino C."/>
            <person name="Smart L.B."/>
            <person name="Muchero W."/>
        </authorList>
    </citation>
    <scope>NUCLEOTIDE SEQUENCE</scope>
    <source>
        <tissue evidence="2">Shoot tip</tissue>
    </source>
</reference>